<name>A0A0F9FDF5_9ZZZZ</name>
<accession>A0A0F9FDF5</accession>
<proteinExistence type="predicted"/>
<comment type="caution">
    <text evidence="1">The sequence shown here is derived from an EMBL/GenBank/DDBJ whole genome shotgun (WGS) entry which is preliminary data.</text>
</comment>
<feature type="non-terminal residue" evidence="1">
    <location>
        <position position="21"/>
    </location>
</feature>
<dbReference type="EMBL" id="LAZR01021751">
    <property type="protein sequence ID" value="KKL84258.1"/>
    <property type="molecule type" value="Genomic_DNA"/>
</dbReference>
<protein>
    <submittedName>
        <fullName evidence="1">Uncharacterized protein</fullName>
    </submittedName>
</protein>
<dbReference type="AlphaFoldDB" id="A0A0F9FDF5"/>
<evidence type="ECO:0000313" key="1">
    <source>
        <dbReference type="EMBL" id="KKL84258.1"/>
    </source>
</evidence>
<organism evidence="1">
    <name type="scientific">marine sediment metagenome</name>
    <dbReference type="NCBI Taxonomy" id="412755"/>
    <lineage>
        <taxon>unclassified sequences</taxon>
        <taxon>metagenomes</taxon>
        <taxon>ecological metagenomes</taxon>
    </lineage>
</organism>
<reference evidence="1" key="1">
    <citation type="journal article" date="2015" name="Nature">
        <title>Complex archaea that bridge the gap between prokaryotes and eukaryotes.</title>
        <authorList>
            <person name="Spang A."/>
            <person name="Saw J.H."/>
            <person name="Jorgensen S.L."/>
            <person name="Zaremba-Niedzwiedzka K."/>
            <person name="Martijn J."/>
            <person name="Lind A.E."/>
            <person name="van Eijk R."/>
            <person name="Schleper C."/>
            <person name="Guy L."/>
            <person name="Ettema T.J."/>
        </authorList>
    </citation>
    <scope>NUCLEOTIDE SEQUENCE</scope>
</reference>
<gene>
    <name evidence="1" type="ORF">LCGC14_1966560</name>
</gene>
<sequence>MTAVMETLELGDVDQATVLDG</sequence>